<dbReference type="RefSeq" id="WP_092754028.1">
    <property type="nucleotide sequence ID" value="NZ_FMAJ01000020.1"/>
</dbReference>
<dbReference type="EMBL" id="FMAJ01000020">
    <property type="protein sequence ID" value="SCB61583.1"/>
    <property type="molecule type" value="Genomic_DNA"/>
</dbReference>
<organism evidence="2 3">
    <name type="scientific">Rhizobium aethiopicum</name>
    <dbReference type="NCBI Taxonomy" id="1138170"/>
    <lineage>
        <taxon>Bacteria</taxon>
        <taxon>Pseudomonadati</taxon>
        <taxon>Pseudomonadota</taxon>
        <taxon>Alphaproteobacteria</taxon>
        <taxon>Hyphomicrobiales</taxon>
        <taxon>Rhizobiaceae</taxon>
        <taxon>Rhizobium/Agrobacterium group</taxon>
        <taxon>Rhizobium</taxon>
    </lineage>
</organism>
<evidence type="ECO:0000256" key="1">
    <source>
        <dbReference type="SAM" id="MobiDB-lite"/>
    </source>
</evidence>
<protein>
    <submittedName>
        <fullName evidence="2">Uncharacterized protein</fullName>
    </submittedName>
</protein>
<reference evidence="2 3" key="1">
    <citation type="submission" date="2016-08" db="EMBL/GenBank/DDBJ databases">
        <authorList>
            <person name="Seilhamer J.J."/>
        </authorList>
    </citation>
    <scope>NUCLEOTIDE SEQUENCE [LARGE SCALE GENOMIC DNA]</scope>
    <source>
        <strain evidence="2 3">HBR26</strain>
    </source>
</reference>
<name>A0A1C3YAT4_9HYPH</name>
<proteinExistence type="predicted"/>
<feature type="compositionally biased region" description="Basic and acidic residues" evidence="1">
    <location>
        <begin position="25"/>
        <end position="39"/>
    </location>
</feature>
<feature type="compositionally biased region" description="Low complexity" evidence="1">
    <location>
        <begin position="130"/>
        <end position="139"/>
    </location>
</feature>
<evidence type="ECO:0000313" key="3">
    <source>
        <dbReference type="Proteomes" id="UP000198723"/>
    </source>
</evidence>
<evidence type="ECO:0000313" key="2">
    <source>
        <dbReference type="EMBL" id="SCB61583.1"/>
    </source>
</evidence>
<dbReference type="STRING" id="1138170.GA0061105_12027"/>
<gene>
    <name evidence="2" type="ORF">GA0061105_12027</name>
</gene>
<sequence length="196" mass="21152">MKTPWKFLAELTSRRRAARGPESSIGHDTDPAALHHEAEQTPAPPSTEDSASAEYNEAVPVEQVASALTERQDSGEAVQAPEPPVDGDDVWTPAPSEARHSDASAPEPNETSIKARRGPPPSRRQRTKGAQASATARRAAANHEGQSVPLSSAGDAFFDEVASLDEDIKKLRSELARKLQLQNAQLKTMLKRFDVS</sequence>
<feature type="region of interest" description="Disordered" evidence="1">
    <location>
        <begin position="12"/>
        <end position="151"/>
    </location>
</feature>
<dbReference type="AlphaFoldDB" id="A0A1C3YAT4"/>
<dbReference type="Proteomes" id="UP000198723">
    <property type="component" value="Unassembled WGS sequence"/>
</dbReference>
<accession>A0A1C3YAT4</accession>